<name>A0A5B8FGF5_9RHOB</name>
<sequence length="121" mass="12519">MAAPDALLIGVVDETGHVGLLGRPLPVDAAFLAATRARSVHSPEARFRFAGGCVEGRCRQWTGRRCGLIARLVEDAAPAGAALRPCGIRADCRWFAEQGPSACAVCPEVVTDGGGPRPAGL</sequence>
<organism evidence="1 2">
    <name type="scientific">Paroceanicella profunda</name>
    <dbReference type="NCBI Taxonomy" id="2579971"/>
    <lineage>
        <taxon>Bacteria</taxon>
        <taxon>Pseudomonadati</taxon>
        <taxon>Pseudomonadota</taxon>
        <taxon>Alphaproteobacteria</taxon>
        <taxon>Rhodobacterales</taxon>
        <taxon>Paracoccaceae</taxon>
        <taxon>Paroceanicella</taxon>
    </lineage>
</organism>
<dbReference type="OrthoDB" id="571920at2"/>
<dbReference type="KEGG" id="ppru:FDP22_04760"/>
<reference evidence="1 2" key="1">
    <citation type="submission" date="2019-06" db="EMBL/GenBank/DDBJ databases">
        <title>Genome sequence of Rhodobacteraceae bacterium D4M1.</title>
        <authorList>
            <person name="Cao J."/>
        </authorList>
    </citation>
    <scope>NUCLEOTIDE SEQUENCE [LARGE SCALE GENOMIC DNA]</scope>
    <source>
        <strain evidence="1 2">D4M1</strain>
    </source>
</reference>
<keyword evidence="2" id="KW-1185">Reference proteome</keyword>
<protein>
    <recommendedName>
        <fullName evidence="3">Nitrogen fixation protein</fullName>
    </recommendedName>
</protein>
<evidence type="ECO:0000313" key="1">
    <source>
        <dbReference type="EMBL" id="QDL91151.1"/>
    </source>
</evidence>
<dbReference type="RefSeq" id="WP_138575549.1">
    <property type="nucleotide sequence ID" value="NZ_CP040818.1"/>
</dbReference>
<proteinExistence type="predicted"/>
<dbReference type="AlphaFoldDB" id="A0A5B8FGF5"/>
<dbReference type="Proteomes" id="UP000305888">
    <property type="component" value="Chromosome"/>
</dbReference>
<accession>A0A5B8FGF5</accession>
<evidence type="ECO:0000313" key="2">
    <source>
        <dbReference type="Proteomes" id="UP000305888"/>
    </source>
</evidence>
<dbReference type="EMBL" id="CP040818">
    <property type="protein sequence ID" value="QDL91151.1"/>
    <property type="molecule type" value="Genomic_DNA"/>
</dbReference>
<gene>
    <name evidence="1" type="ORF">FDP22_04760</name>
</gene>
<evidence type="ECO:0008006" key="3">
    <source>
        <dbReference type="Google" id="ProtNLM"/>
    </source>
</evidence>